<evidence type="ECO:0000256" key="1">
    <source>
        <dbReference type="SAM" id="Phobius"/>
    </source>
</evidence>
<feature type="transmembrane region" description="Helical" evidence="1">
    <location>
        <begin position="87"/>
        <end position="108"/>
    </location>
</feature>
<gene>
    <name evidence="2" type="ORF">D6D22_06723</name>
</gene>
<keyword evidence="1" id="KW-1133">Transmembrane helix</keyword>
<dbReference type="Proteomes" id="UP000310687">
    <property type="component" value="Unassembled WGS sequence"/>
</dbReference>
<feature type="transmembrane region" description="Helical" evidence="1">
    <location>
        <begin position="154"/>
        <end position="174"/>
    </location>
</feature>
<accession>A0A4S8XHX3</accession>
<sequence>MASLFKATTTTVPLHKLLNAADKDERDKLTGQWRDHKLQELNFVGVVVSKYRCCNAYLSGLGGLVAGMLSGTGSWPVIQPNGKISPWTVRACWYCGILFAVAAVLTALQQSIRLHRLSCHQHPGKYIRRLISQQHPDRNGLILARKSHVMLWQCGTYFLSLSALSMLVGMFILIWDATDPIAGGFKRAWWTGEAKLAVTFSIIGFFIACVFVFQQFALYTWRGEDDSAEHDGQQDEP</sequence>
<evidence type="ECO:0000313" key="3">
    <source>
        <dbReference type="Proteomes" id="UP000310687"/>
    </source>
</evidence>
<evidence type="ECO:0000313" key="2">
    <source>
        <dbReference type="EMBL" id="THW38458.1"/>
    </source>
</evidence>
<keyword evidence="1" id="KW-0472">Membrane</keyword>
<feature type="transmembrane region" description="Helical" evidence="1">
    <location>
        <begin position="194"/>
        <end position="213"/>
    </location>
</feature>
<dbReference type="AlphaFoldDB" id="A0A4S8XHX3"/>
<name>A0A4S8XHX3_AURPU</name>
<protein>
    <submittedName>
        <fullName evidence="2">Uncharacterized protein</fullName>
    </submittedName>
</protein>
<feature type="transmembrane region" description="Helical" evidence="1">
    <location>
        <begin position="56"/>
        <end position="75"/>
    </location>
</feature>
<proteinExistence type="predicted"/>
<dbReference type="EMBL" id="QZAL01000105">
    <property type="protein sequence ID" value="THW38458.1"/>
    <property type="molecule type" value="Genomic_DNA"/>
</dbReference>
<keyword evidence="1" id="KW-0812">Transmembrane</keyword>
<comment type="caution">
    <text evidence="2">The sequence shown here is derived from an EMBL/GenBank/DDBJ whole genome shotgun (WGS) entry which is preliminary data.</text>
</comment>
<reference evidence="2 3" key="1">
    <citation type="submission" date="2018-10" db="EMBL/GenBank/DDBJ databases">
        <title>Fifty Aureobasidium pullulans genomes reveal a recombining polyextremotolerant generalist.</title>
        <authorList>
            <person name="Gostincar C."/>
            <person name="Turk M."/>
            <person name="Zajc J."/>
            <person name="Gunde-Cimerman N."/>
        </authorList>
    </citation>
    <scope>NUCLEOTIDE SEQUENCE [LARGE SCALE GENOMIC DNA]</scope>
    <source>
        <strain evidence="2 3">EXF-11013</strain>
    </source>
</reference>
<organism evidence="2 3">
    <name type="scientific">Aureobasidium pullulans</name>
    <name type="common">Black yeast</name>
    <name type="synonym">Pullularia pullulans</name>
    <dbReference type="NCBI Taxonomy" id="5580"/>
    <lineage>
        <taxon>Eukaryota</taxon>
        <taxon>Fungi</taxon>
        <taxon>Dikarya</taxon>
        <taxon>Ascomycota</taxon>
        <taxon>Pezizomycotina</taxon>
        <taxon>Dothideomycetes</taxon>
        <taxon>Dothideomycetidae</taxon>
        <taxon>Dothideales</taxon>
        <taxon>Saccotheciaceae</taxon>
        <taxon>Aureobasidium</taxon>
    </lineage>
</organism>